<evidence type="ECO:0000313" key="4">
    <source>
        <dbReference type="EMBL" id="MCM8557658.1"/>
    </source>
</evidence>
<feature type="chain" id="PRO_5040833393" evidence="2">
    <location>
        <begin position="22"/>
        <end position="343"/>
    </location>
</feature>
<feature type="signal peptide" evidence="2">
    <location>
        <begin position="1"/>
        <end position="21"/>
    </location>
</feature>
<feature type="domain" description="PBP" evidence="3">
    <location>
        <begin position="22"/>
        <end position="298"/>
    </location>
</feature>
<proteinExistence type="predicted"/>
<protein>
    <submittedName>
        <fullName evidence="4">Substrate-binding domain-containing protein</fullName>
    </submittedName>
</protein>
<comment type="caution">
    <text evidence="4">The sequence shown here is derived from an EMBL/GenBank/DDBJ whole genome shotgun (WGS) entry which is preliminary data.</text>
</comment>
<accession>A0A9X2EGM3</accession>
<dbReference type="Pfam" id="PF12849">
    <property type="entry name" value="PBP_like_2"/>
    <property type="match status" value="1"/>
</dbReference>
<dbReference type="InterPro" id="IPR050811">
    <property type="entry name" value="Phosphate_ABC_transporter"/>
</dbReference>
<dbReference type="EMBL" id="JAMSHT010000001">
    <property type="protein sequence ID" value="MCM8557658.1"/>
    <property type="molecule type" value="Genomic_DNA"/>
</dbReference>
<dbReference type="Proteomes" id="UP001155128">
    <property type="component" value="Unassembled WGS sequence"/>
</dbReference>
<dbReference type="SUPFAM" id="SSF53850">
    <property type="entry name" value="Periplasmic binding protein-like II"/>
    <property type="match status" value="1"/>
</dbReference>
<evidence type="ECO:0000256" key="1">
    <source>
        <dbReference type="ARBA" id="ARBA00022729"/>
    </source>
</evidence>
<dbReference type="PANTHER" id="PTHR30570:SF1">
    <property type="entry name" value="PHOSPHATE-BINDING PROTEIN PSTS"/>
    <property type="match status" value="1"/>
</dbReference>
<evidence type="ECO:0000313" key="5">
    <source>
        <dbReference type="Proteomes" id="UP001155128"/>
    </source>
</evidence>
<dbReference type="RefSeq" id="WP_252113905.1">
    <property type="nucleotide sequence ID" value="NZ_JAMSHT010000001.1"/>
</dbReference>
<gene>
    <name evidence="4" type="ORF">NDO55_07475</name>
</gene>
<dbReference type="InterPro" id="IPR024370">
    <property type="entry name" value="PBP_domain"/>
</dbReference>
<dbReference type="PROSITE" id="PS51257">
    <property type="entry name" value="PROKAR_LIPOPROTEIN"/>
    <property type="match status" value="1"/>
</dbReference>
<organism evidence="4 5">
    <name type="scientific">Sphingomicrobium sediminis</name>
    <dbReference type="NCBI Taxonomy" id="2950949"/>
    <lineage>
        <taxon>Bacteria</taxon>
        <taxon>Pseudomonadati</taxon>
        <taxon>Pseudomonadota</taxon>
        <taxon>Alphaproteobacteria</taxon>
        <taxon>Sphingomonadales</taxon>
        <taxon>Sphingomonadaceae</taxon>
        <taxon>Sphingomicrobium</taxon>
    </lineage>
</organism>
<dbReference type="PANTHER" id="PTHR30570">
    <property type="entry name" value="PERIPLASMIC PHOSPHATE BINDING COMPONENT OF PHOSPHATE ABC TRANSPORTER"/>
    <property type="match status" value="1"/>
</dbReference>
<reference evidence="4" key="1">
    <citation type="submission" date="2022-06" db="EMBL/GenBank/DDBJ databases">
        <title>Sphingomicrobium sedimins sp. nov., a marine bacterium isolated from tidal flat.</title>
        <authorList>
            <person name="Kim C.-H."/>
            <person name="Yoo Y."/>
            <person name="Kim J.-J."/>
        </authorList>
    </citation>
    <scope>NUCLEOTIDE SEQUENCE</scope>
    <source>
        <strain evidence="4">GRR-S6-50</strain>
    </source>
</reference>
<evidence type="ECO:0000259" key="3">
    <source>
        <dbReference type="Pfam" id="PF12849"/>
    </source>
</evidence>
<keyword evidence="1 2" id="KW-0732">Signal</keyword>
<dbReference type="AlphaFoldDB" id="A0A9X2EGM3"/>
<dbReference type="Gene3D" id="3.40.190.10">
    <property type="entry name" value="Periplasmic binding protein-like II"/>
    <property type="match status" value="2"/>
</dbReference>
<sequence>MKKIVLAAPLAMILASCGSGGSTDSVSQLSVVGSSTVYPFTTAVAEQFENANEGVRVKVESTGTGSGMKLFCEGLGIDEHDAVNASRKMKISEFEDCQSNGVTDIVELTIGIDGLTLIQAQGEEQLNLTSQQVYEALAANPYGGEQTAQNWSDISPDLPNAPIRVLGPPPTSGTRDSFVELIMEVGCNANPAMAELEESNEDEYKTVCTKIREDEAFTEAGENDNLLVQKVSAEPGRIGILGYSFVEENLDKIQPVGLDGVVPTAETIGNLEYPAARLLYVYIKGQHVENKPALGQFVAAYKQAWQPGGMLGTRGLVALPEAQRAEADAAADGMTTLTAASFE</sequence>
<keyword evidence="5" id="KW-1185">Reference proteome</keyword>
<evidence type="ECO:0000256" key="2">
    <source>
        <dbReference type="SAM" id="SignalP"/>
    </source>
</evidence>
<name>A0A9X2EGM3_9SPHN</name>